<dbReference type="AlphaFoldDB" id="A0A438IZ29"/>
<comment type="caution">
    <text evidence="5">The sequence shown here is derived from an EMBL/GenBank/DDBJ whole genome shotgun (WGS) entry which is preliminary data.</text>
</comment>
<dbReference type="PANTHER" id="PTHR31339">
    <property type="entry name" value="PECTIN LYASE-RELATED"/>
    <property type="match status" value="1"/>
</dbReference>
<dbReference type="InterPro" id="IPR012334">
    <property type="entry name" value="Pectin_lyas_fold"/>
</dbReference>
<keyword evidence="2 4" id="KW-0378">Hydrolase</keyword>
<dbReference type="InterPro" id="IPR051801">
    <property type="entry name" value="GH28_Enzymes"/>
</dbReference>
<dbReference type="Gene3D" id="2.160.20.10">
    <property type="entry name" value="Single-stranded right-handed beta-helix, Pectin lyase-like"/>
    <property type="match status" value="2"/>
</dbReference>
<dbReference type="EMBL" id="QGNW01000073">
    <property type="protein sequence ID" value="RVX01954.1"/>
    <property type="molecule type" value="Genomic_DNA"/>
</dbReference>
<dbReference type="InterPro" id="IPR011050">
    <property type="entry name" value="Pectin_lyase_fold/virulence"/>
</dbReference>
<evidence type="ECO:0000313" key="5">
    <source>
        <dbReference type="EMBL" id="RVX01954.1"/>
    </source>
</evidence>
<protein>
    <submittedName>
        <fullName evidence="5">Putative polygalacturonase</fullName>
    </submittedName>
</protein>
<accession>A0A438IZ29</accession>
<dbReference type="Pfam" id="PF00295">
    <property type="entry name" value="Glyco_hydro_28"/>
    <property type="match status" value="2"/>
</dbReference>
<evidence type="ECO:0000313" key="6">
    <source>
        <dbReference type="Proteomes" id="UP000288805"/>
    </source>
</evidence>
<keyword evidence="3 4" id="KW-0326">Glycosidase</keyword>
<dbReference type="GO" id="GO:0004650">
    <property type="term" value="F:polygalacturonase activity"/>
    <property type="evidence" value="ECO:0007669"/>
    <property type="project" value="InterPro"/>
</dbReference>
<dbReference type="PANTHER" id="PTHR31339:SF12">
    <property type="entry name" value="ENDO-POLYGALACTURONASE-LIKE PROTEIN"/>
    <property type="match status" value="1"/>
</dbReference>
<dbReference type="InterPro" id="IPR000743">
    <property type="entry name" value="Glyco_hydro_28"/>
</dbReference>
<reference evidence="5 6" key="1">
    <citation type="journal article" date="2018" name="PLoS Genet.">
        <title>Population sequencing reveals clonal diversity and ancestral inbreeding in the grapevine cultivar Chardonnay.</title>
        <authorList>
            <person name="Roach M.J."/>
            <person name="Johnson D.L."/>
            <person name="Bohlmann J."/>
            <person name="van Vuuren H.J."/>
            <person name="Jones S.J."/>
            <person name="Pretorius I.S."/>
            <person name="Schmidt S.A."/>
            <person name="Borneman A.R."/>
        </authorList>
    </citation>
    <scope>NUCLEOTIDE SEQUENCE [LARGE SCALE GENOMIC DNA]</scope>
    <source>
        <strain evidence="6">cv. Chardonnay</strain>
        <tissue evidence="5">Leaf</tissue>
    </source>
</reference>
<organism evidence="5 6">
    <name type="scientific">Vitis vinifera</name>
    <name type="common">Grape</name>
    <dbReference type="NCBI Taxonomy" id="29760"/>
    <lineage>
        <taxon>Eukaryota</taxon>
        <taxon>Viridiplantae</taxon>
        <taxon>Streptophyta</taxon>
        <taxon>Embryophyta</taxon>
        <taxon>Tracheophyta</taxon>
        <taxon>Spermatophyta</taxon>
        <taxon>Magnoliopsida</taxon>
        <taxon>eudicotyledons</taxon>
        <taxon>Gunneridae</taxon>
        <taxon>Pentapetalae</taxon>
        <taxon>rosids</taxon>
        <taxon>Vitales</taxon>
        <taxon>Vitaceae</taxon>
        <taxon>Viteae</taxon>
        <taxon>Vitis</taxon>
    </lineage>
</organism>
<evidence type="ECO:0000256" key="3">
    <source>
        <dbReference type="ARBA" id="ARBA00023295"/>
    </source>
</evidence>
<comment type="similarity">
    <text evidence="1 4">Belongs to the glycosyl hydrolase 28 family.</text>
</comment>
<evidence type="ECO:0000256" key="2">
    <source>
        <dbReference type="ARBA" id="ARBA00022801"/>
    </source>
</evidence>
<dbReference type="SUPFAM" id="SSF51126">
    <property type="entry name" value="Pectin lyase-like"/>
    <property type="match status" value="2"/>
</dbReference>
<proteinExistence type="inferred from homology"/>
<name>A0A438IZ29_VITVI</name>
<evidence type="ECO:0000256" key="4">
    <source>
        <dbReference type="RuleBase" id="RU361169"/>
    </source>
</evidence>
<sequence length="615" mass="68101">MTMKTMKYVFWITGDYGSHPDDGWDPNALPVIKNINYRDMVAENVTYSARLDGISGDPFTGICISNVTIGLTEKPKELQWNCTNVAGVTSQVTPRSCDLLPPSDKVFNCPFPDHPHWDVKLKTCSHIDSKKIELIWYDFLQVLGVVSGILVLLSSVAECRGERILKPFDYPAINCRKHSALLTEFGGIGDGKTSNTKAFKTAIDHLKQFATDGGAELIVPPGKWLTGSFNLTSHFTLYIHKDAVILGSQEESDYPHIPPLPSYGKGRDGGGRFSSLIFGTNLTDVVITGGNGTINGQGRVWWDKFKQKKLVDTRPYLIEIMFSDQVQISNLTLIDSPSWNVHPVYCSDVIIQGMTILAPVDVPNTDGINPGTCAITQLNMWLWLDDLTHTNRDAIGTELGSKEWLGPVRDPIWSPNQGHSHQEAHLHIPDSAVIALGSEMSGGIKNVRAEDITAINSQSGVRIKTGVGRGGYVQDIYARKMTMKTMKYVFWMTSDYGSHPDDEWDRKAIPKIENINYREVVAENVTYSARLDGIAGDKFTGICISDVTIRLTQKPKQLQWNCTNVEGVTSQVTPQSCDLLPPSKGPLQCTFPENQLPIEAVKLKTCSYTASKKMM</sequence>
<evidence type="ECO:0000256" key="1">
    <source>
        <dbReference type="ARBA" id="ARBA00008834"/>
    </source>
</evidence>
<dbReference type="Proteomes" id="UP000288805">
    <property type="component" value="Unassembled WGS sequence"/>
</dbReference>
<gene>
    <name evidence="5" type="primary">GSVIVT00026920001_1</name>
    <name evidence="5" type="ORF">CK203_019437</name>
</gene>
<dbReference type="GO" id="GO:0005975">
    <property type="term" value="P:carbohydrate metabolic process"/>
    <property type="evidence" value="ECO:0007669"/>
    <property type="project" value="InterPro"/>
</dbReference>